<organism evidence="1 2">
    <name type="scientific">Desulfurobacterium atlanticum</name>
    <dbReference type="NCBI Taxonomy" id="240169"/>
    <lineage>
        <taxon>Bacteria</taxon>
        <taxon>Pseudomonadati</taxon>
        <taxon>Aquificota</taxon>
        <taxon>Aquificia</taxon>
        <taxon>Desulfurobacteriales</taxon>
        <taxon>Desulfurobacteriaceae</taxon>
        <taxon>Desulfurobacterium</taxon>
    </lineage>
</organism>
<dbReference type="OrthoDB" id="9089at2"/>
<accession>A0A239A4F8</accession>
<sequence length="507" mass="56900">MRELIDRVLDGDCSAILNLETEGKQNLNELKENIEMLTDQELSKLGQIYKSFPFGCDLNEILVDVISSKQSLAEIKGSFRLVDRLGFPVHVCSYAIADIAEKLEKTPFALMEELRKLTDMPIDVDHFGKYGPMRYPEEIVNCPADCYRTGKPFNGCPRGRIHKRLIEKEKANEEEMEKWFSICQSISVSFMSFQKNTSHAAPPDETLYVIEKARSSGKGVGAIICVGDGKDELIKGLKACIDYEIDEIVIEGGPYNCAKNRVRAFGEAVVMARIVSKGKIVATNGQYEDELRFGLKCGLNSVISGFPGNHHAYMSGYMPYEATVEKFGLPKVMEIMAEEIEDSPFPVPADRTVSEVIVKSANFLGKENIYPLKKIGGVFVGDAHWFLLLNSPLGEKNKPEMTVDELADRIKDKKIKSLGIIGGRFISWVIAEKVARFVDSIYISDKNQDVEKFTVEHLKKLFSVKIERCYGDDKLCVNRSQLTVLASFIPSLIKKFRKLEGVLTLED</sequence>
<dbReference type="Pfam" id="PF10113">
    <property type="entry name" value="Fibrillarin_2"/>
    <property type="match status" value="1"/>
</dbReference>
<evidence type="ECO:0000313" key="2">
    <source>
        <dbReference type="Proteomes" id="UP000198405"/>
    </source>
</evidence>
<dbReference type="EMBL" id="FZOB01000015">
    <property type="protein sequence ID" value="SNR90312.1"/>
    <property type="molecule type" value="Genomic_DNA"/>
</dbReference>
<keyword evidence="2" id="KW-1185">Reference proteome</keyword>
<dbReference type="NCBIfam" id="TIGR03958">
    <property type="entry name" value="monoFe_hyd_HmdC"/>
    <property type="match status" value="1"/>
</dbReference>
<proteinExistence type="predicted"/>
<dbReference type="Proteomes" id="UP000198405">
    <property type="component" value="Unassembled WGS sequence"/>
</dbReference>
<reference evidence="2" key="1">
    <citation type="submission" date="2017-06" db="EMBL/GenBank/DDBJ databases">
        <authorList>
            <person name="Varghese N."/>
            <person name="Submissions S."/>
        </authorList>
    </citation>
    <scope>NUCLEOTIDE SEQUENCE [LARGE SCALE GENOMIC DNA]</scope>
    <source>
        <strain evidence="2">DSM 15668</strain>
    </source>
</reference>
<dbReference type="AlphaFoldDB" id="A0A239A4F8"/>
<dbReference type="RefSeq" id="WP_089323630.1">
    <property type="nucleotide sequence ID" value="NZ_FZOB01000015.1"/>
</dbReference>
<evidence type="ECO:0000313" key="1">
    <source>
        <dbReference type="EMBL" id="SNR90312.1"/>
    </source>
</evidence>
<gene>
    <name evidence="1" type="ORF">SAMN06265340_11510</name>
</gene>
<protein>
    <submittedName>
        <fullName evidence="1">5,10-methenyltetrahydromethanopterin hydrogenase cofactor biosynthesis protein HmdC</fullName>
    </submittedName>
</protein>
<name>A0A239A4F8_9BACT</name>
<dbReference type="InterPro" id="IPR016760">
    <property type="entry name" value="HcgG-like"/>
</dbReference>